<comment type="subcellular location">
    <subcellularLocation>
        <location evidence="6">Cytoplasm</location>
    </subcellularLocation>
</comment>
<dbReference type="Gene3D" id="1.10.150.170">
    <property type="entry name" value="Putative methyltransferase TM0872, insert domain"/>
    <property type="match status" value="1"/>
</dbReference>
<feature type="binding site" evidence="6">
    <location>
        <position position="92"/>
    </location>
    <ligand>
        <name>S-adenosyl-L-methionine</name>
        <dbReference type="ChEBI" id="CHEBI:59789"/>
    </ligand>
</feature>
<keyword evidence="8" id="KW-1185">Reference proteome</keyword>
<dbReference type="GO" id="GO:0005737">
    <property type="term" value="C:cytoplasm"/>
    <property type="evidence" value="ECO:0007669"/>
    <property type="project" value="UniProtKB-SubCell"/>
</dbReference>
<feature type="binding site" evidence="6">
    <location>
        <begin position="46"/>
        <end position="48"/>
    </location>
    <ligand>
        <name>S-adenosyl-L-methionine</name>
        <dbReference type="ChEBI" id="CHEBI:59789"/>
    </ligand>
</feature>
<dbReference type="Pfam" id="PF01795">
    <property type="entry name" value="Methyltransf_5"/>
    <property type="match status" value="1"/>
</dbReference>
<feature type="binding site" evidence="6">
    <location>
        <position position="66"/>
    </location>
    <ligand>
        <name>S-adenosyl-L-methionine</name>
        <dbReference type="ChEBI" id="CHEBI:59789"/>
    </ligand>
</feature>
<dbReference type="GO" id="GO:0070475">
    <property type="term" value="P:rRNA base methylation"/>
    <property type="evidence" value="ECO:0007669"/>
    <property type="project" value="UniProtKB-UniRule"/>
</dbReference>
<dbReference type="KEGG" id="asem:NNL22_12510"/>
<dbReference type="PANTHER" id="PTHR11265:SF0">
    <property type="entry name" value="12S RRNA N4-METHYLCYTIDINE METHYLTRANSFERASE"/>
    <property type="match status" value="1"/>
</dbReference>
<sequence>MATGEFESVEDGSSSVAHQTVLLGEAVTALVTDDSGFYIDGTFGRGGHSRKILDRLTAEGRLLGVDKDPEAILSANELKNEDSRFSIYHGSFKELDSAAKEQGWNGVTGILLDLGVSSPQLDDASRGFSFLNDGPLDMRMNPEKGMSAEQWIACADQKEIATVLKEYGEERFAKRIAGAIVEAREKGVIDTTAKLQKIVADANPAWEKGKNPATRAFQAIRIKVNDELTDLEEVLDAAAESLKPGGRLVVISFHSLEDRMVKRFMRNKVKGNEPPAGVPIRDDQIERHFALVGKAIKPSKQEIEHNVRSRSAVMRVMEKLG</sequence>
<comment type="function">
    <text evidence="6">Specifically methylates the N4 position of cytidine in position 1402 (C1402) of 16S rRNA.</text>
</comment>
<evidence type="ECO:0000256" key="2">
    <source>
        <dbReference type="ARBA" id="ARBA00022552"/>
    </source>
</evidence>
<evidence type="ECO:0000313" key="8">
    <source>
        <dbReference type="Proteomes" id="UP001164472"/>
    </source>
</evidence>
<keyword evidence="3 6" id="KW-0489">Methyltransferase</keyword>
<evidence type="ECO:0000256" key="1">
    <source>
        <dbReference type="ARBA" id="ARBA00010396"/>
    </source>
</evidence>
<reference evidence="7" key="1">
    <citation type="submission" date="2022-07" db="EMBL/GenBank/DDBJ databases">
        <title>Alkalimarinus sp. nov., isolated from gut of a Alitta virens.</title>
        <authorList>
            <person name="Yang A.I."/>
            <person name="Shin N.-R."/>
        </authorList>
    </citation>
    <scope>NUCLEOTIDE SEQUENCE</scope>
    <source>
        <strain evidence="7">FA028</strain>
    </source>
</reference>
<keyword evidence="4 6" id="KW-0808">Transferase</keyword>
<dbReference type="Proteomes" id="UP001164472">
    <property type="component" value="Chromosome"/>
</dbReference>
<dbReference type="HAMAP" id="MF_01007">
    <property type="entry name" value="16SrRNA_methyltr_H"/>
    <property type="match status" value="1"/>
</dbReference>
<keyword evidence="2 6" id="KW-0698">rRNA processing</keyword>
<comment type="similarity">
    <text evidence="1 6">Belongs to the methyltransferase superfamily. RsmH family.</text>
</comment>
<feature type="binding site" evidence="6">
    <location>
        <position position="120"/>
    </location>
    <ligand>
        <name>S-adenosyl-L-methionine</name>
        <dbReference type="ChEBI" id="CHEBI:59789"/>
    </ligand>
</feature>
<dbReference type="NCBIfam" id="TIGR00006">
    <property type="entry name" value="16S rRNA (cytosine(1402)-N(4))-methyltransferase RsmH"/>
    <property type="match status" value="1"/>
</dbReference>
<dbReference type="PIRSF" id="PIRSF004486">
    <property type="entry name" value="MraW"/>
    <property type="match status" value="1"/>
</dbReference>
<accession>A0A9E8HP27</accession>
<dbReference type="PANTHER" id="PTHR11265">
    <property type="entry name" value="S-ADENOSYL-METHYLTRANSFERASE MRAW"/>
    <property type="match status" value="1"/>
</dbReference>
<keyword evidence="6" id="KW-0963">Cytoplasm</keyword>
<name>A0A9E8HP27_9ALTE</name>
<evidence type="ECO:0000256" key="5">
    <source>
        <dbReference type="ARBA" id="ARBA00022691"/>
    </source>
</evidence>
<keyword evidence="5 6" id="KW-0949">S-adenosyl-L-methionine</keyword>
<dbReference type="RefSeq" id="WP_251809996.1">
    <property type="nucleotide sequence ID" value="NZ_CP101527.1"/>
</dbReference>
<gene>
    <name evidence="6 7" type="primary">rsmH</name>
    <name evidence="7" type="ORF">NNL22_12510</name>
</gene>
<dbReference type="SUPFAM" id="SSF53335">
    <property type="entry name" value="S-adenosyl-L-methionine-dependent methyltransferases"/>
    <property type="match status" value="1"/>
</dbReference>
<dbReference type="EMBL" id="CP101527">
    <property type="protein sequence ID" value="UZW73856.1"/>
    <property type="molecule type" value="Genomic_DNA"/>
</dbReference>
<dbReference type="SUPFAM" id="SSF81799">
    <property type="entry name" value="Putative methyltransferase TM0872, insert domain"/>
    <property type="match status" value="1"/>
</dbReference>
<proteinExistence type="inferred from homology"/>
<dbReference type="GO" id="GO:0071424">
    <property type="term" value="F:rRNA (cytosine-N4-)-methyltransferase activity"/>
    <property type="evidence" value="ECO:0007669"/>
    <property type="project" value="UniProtKB-UniRule"/>
</dbReference>
<evidence type="ECO:0000313" key="7">
    <source>
        <dbReference type="EMBL" id="UZW73856.1"/>
    </source>
</evidence>
<comment type="catalytic activity">
    <reaction evidence="6">
        <text>cytidine(1402) in 16S rRNA + S-adenosyl-L-methionine = N(4)-methylcytidine(1402) in 16S rRNA + S-adenosyl-L-homocysteine + H(+)</text>
        <dbReference type="Rhea" id="RHEA:42928"/>
        <dbReference type="Rhea" id="RHEA-COMP:10286"/>
        <dbReference type="Rhea" id="RHEA-COMP:10287"/>
        <dbReference type="ChEBI" id="CHEBI:15378"/>
        <dbReference type="ChEBI" id="CHEBI:57856"/>
        <dbReference type="ChEBI" id="CHEBI:59789"/>
        <dbReference type="ChEBI" id="CHEBI:74506"/>
        <dbReference type="ChEBI" id="CHEBI:82748"/>
        <dbReference type="EC" id="2.1.1.199"/>
    </reaction>
</comment>
<evidence type="ECO:0000256" key="4">
    <source>
        <dbReference type="ARBA" id="ARBA00022679"/>
    </source>
</evidence>
<dbReference type="InterPro" id="IPR023397">
    <property type="entry name" value="SAM-dep_MeTrfase_MraW_recog"/>
</dbReference>
<organism evidence="7 8">
    <name type="scientific">Alkalimarinus sediminis</name>
    <dbReference type="NCBI Taxonomy" id="1632866"/>
    <lineage>
        <taxon>Bacteria</taxon>
        <taxon>Pseudomonadati</taxon>
        <taxon>Pseudomonadota</taxon>
        <taxon>Gammaproteobacteria</taxon>
        <taxon>Alteromonadales</taxon>
        <taxon>Alteromonadaceae</taxon>
        <taxon>Alkalimarinus</taxon>
    </lineage>
</organism>
<dbReference type="EC" id="2.1.1.199" evidence="6"/>
<dbReference type="Gene3D" id="3.40.50.150">
    <property type="entry name" value="Vaccinia Virus protein VP39"/>
    <property type="match status" value="1"/>
</dbReference>
<dbReference type="InterPro" id="IPR029063">
    <property type="entry name" value="SAM-dependent_MTases_sf"/>
</dbReference>
<evidence type="ECO:0000256" key="6">
    <source>
        <dbReference type="HAMAP-Rule" id="MF_01007"/>
    </source>
</evidence>
<evidence type="ECO:0000256" key="3">
    <source>
        <dbReference type="ARBA" id="ARBA00022603"/>
    </source>
</evidence>
<dbReference type="AlphaFoldDB" id="A0A9E8HP27"/>
<protein>
    <recommendedName>
        <fullName evidence="6">Ribosomal RNA small subunit methyltransferase H</fullName>
        <ecNumber evidence="6">2.1.1.199</ecNumber>
    </recommendedName>
    <alternativeName>
        <fullName evidence="6">16S rRNA m(4)C1402 methyltransferase</fullName>
    </alternativeName>
    <alternativeName>
        <fullName evidence="6">rRNA (cytosine-N(4)-)-methyltransferase RsmH</fullName>
    </alternativeName>
</protein>
<feature type="binding site" evidence="6">
    <location>
        <position position="113"/>
    </location>
    <ligand>
        <name>S-adenosyl-L-methionine</name>
        <dbReference type="ChEBI" id="CHEBI:59789"/>
    </ligand>
</feature>
<dbReference type="InterPro" id="IPR002903">
    <property type="entry name" value="RsmH"/>
</dbReference>